<evidence type="ECO:0000256" key="1">
    <source>
        <dbReference type="SAM" id="MobiDB-lite"/>
    </source>
</evidence>
<accession>A0A1C7M5Y9</accession>
<gene>
    <name evidence="2" type="ORF">A0H81_07988</name>
</gene>
<dbReference type="Proteomes" id="UP000092993">
    <property type="component" value="Unassembled WGS sequence"/>
</dbReference>
<dbReference type="AlphaFoldDB" id="A0A1C7M5Y9"/>
<keyword evidence="3" id="KW-1185">Reference proteome</keyword>
<name>A0A1C7M5Y9_GRIFR</name>
<dbReference type="EMBL" id="LUGG01000009">
    <property type="protein sequence ID" value="OBZ72375.1"/>
    <property type="molecule type" value="Genomic_DNA"/>
</dbReference>
<evidence type="ECO:0000313" key="2">
    <source>
        <dbReference type="EMBL" id="OBZ72375.1"/>
    </source>
</evidence>
<reference evidence="2 3" key="1">
    <citation type="submission" date="2016-03" db="EMBL/GenBank/DDBJ databases">
        <title>Whole genome sequencing of Grifola frondosa 9006-11.</title>
        <authorList>
            <person name="Min B."/>
            <person name="Park H."/>
            <person name="Kim J.-G."/>
            <person name="Cho H."/>
            <person name="Oh Y.-L."/>
            <person name="Kong W.-S."/>
            <person name="Choi I.-G."/>
        </authorList>
    </citation>
    <scope>NUCLEOTIDE SEQUENCE [LARGE SCALE GENOMIC DNA]</scope>
    <source>
        <strain evidence="2 3">9006-11</strain>
    </source>
</reference>
<feature type="region of interest" description="Disordered" evidence="1">
    <location>
        <begin position="1"/>
        <end position="29"/>
    </location>
</feature>
<evidence type="ECO:0000313" key="3">
    <source>
        <dbReference type="Proteomes" id="UP000092993"/>
    </source>
</evidence>
<protein>
    <submittedName>
        <fullName evidence="2">Uncharacterized protein</fullName>
    </submittedName>
</protein>
<comment type="caution">
    <text evidence="2">The sequence shown here is derived from an EMBL/GenBank/DDBJ whole genome shotgun (WGS) entry which is preliminary data.</text>
</comment>
<sequence length="64" mass="6730">MDATRSAATLEIPFASTHQSGSARGMVSPDAAPNVGGVVLPGLRVEANRWRQKCHSDGGGKRRL</sequence>
<proteinExistence type="predicted"/>
<organism evidence="2 3">
    <name type="scientific">Grifola frondosa</name>
    <name type="common">Maitake</name>
    <name type="synonym">Polyporus frondosus</name>
    <dbReference type="NCBI Taxonomy" id="5627"/>
    <lineage>
        <taxon>Eukaryota</taxon>
        <taxon>Fungi</taxon>
        <taxon>Dikarya</taxon>
        <taxon>Basidiomycota</taxon>
        <taxon>Agaricomycotina</taxon>
        <taxon>Agaricomycetes</taxon>
        <taxon>Polyporales</taxon>
        <taxon>Grifolaceae</taxon>
        <taxon>Grifola</taxon>
    </lineage>
</organism>